<protein>
    <submittedName>
        <fullName evidence="2">Transmembrane protein</fullName>
    </submittedName>
</protein>
<accession>A0A8S5PAZ4</accession>
<reference evidence="2" key="1">
    <citation type="journal article" date="2021" name="Proc. Natl. Acad. Sci. U.S.A.">
        <title>A Catalog of Tens of Thousands of Viruses from Human Metagenomes Reveals Hidden Associations with Chronic Diseases.</title>
        <authorList>
            <person name="Tisza M.J."/>
            <person name="Buck C.B."/>
        </authorList>
    </citation>
    <scope>NUCLEOTIDE SEQUENCE</scope>
    <source>
        <strain evidence="2">CtpoI7</strain>
    </source>
</reference>
<evidence type="ECO:0000313" key="2">
    <source>
        <dbReference type="EMBL" id="DAE03545.1"/>
    </source>
</evidence>
<evidence type="ECO:0000256" key="1">
    <source>
        <dbReference type="SAM" id="Phobius"/>
    </source>
</evidence>
<keyword evidence="1 2" id="KW-0812">Transmembrane</keyword>
<keyword evidence="1" id="KW-0472">Membrane</keyword>
<proteinExistence type="predicted"/>
<dbReference type="EMBL" id="BK015368">
    <property type="protein sequence ID" value="DAE03545.1"/>
    <property type="molecule type" value="Genomic_DNA"/>
</dbReference>
<keyword evidence="1" id="KW-1133">Transmembrane helix</keyword>
<sequence length="63" mass="7626">MTRKQYRINKEIEFAKNYWLAYLKYASIISIALYVMMFIWIGAANQHYEKVEQIRTGQYVGDR</sequence>
<organism evidence="2">
    <name type="scientific">Siphoviridae sp. ctpoI7</name>
    <dbReference type="NCBI Taxonomy" id="2825678"/>
    <lineage>
        <taxon>Viruses</taxon>
        <taxon>Duplodnaviria</taxon>
        <taxon>Heunggongvirae</taxon>
        <taxon>Uroviricota</taxon>
        <taxon>Caudoviricetes</taxon>
    </lineage>
</organism>
<feature type="transmembrane region" description="Helical" evidence="1">
    <location>
        <begin position="21"/>
        <end position="43"/>
    </location>
</feature>
<name>A0A8S5PAZ4_9CAUD</name>